<dbReference type="InterPro" id="IPR018466">
    <property type="entry name" value="Kre9/Knh1-like_N"/>
</dbReference>
<dbReference type="Pfam" id="PF10342">
    <property type="entry name" value="Kre9_KNH"/>
    <property type="match status" value="1"/>
</dbReference>
<protein>
    <submittedName>
        <fullName evidence="5">ARAD1C34034p</fullName>
    </submittedName>
</protein>
<dbReference type="AlphaFoldDB" id="A0A060T335"/>
<sequence length="247" mass="23286">MKYSFALALLASVVAAAPNAFVFPQSGDSITAGQSNQITWNNTDGGDQINLYLKKGDPNNLEDVLTIVENLSNGGAVNWTPPTSLEQGNDYALAIADSSNPDAVNYSGEFTINSSGEGANTTSSAASSGAATTTGAANSTVASTAASSAVTGVTNSTVASASTSGFANSTAVSGSSTATATESGASGSATASGSGSSASGSAASGASSAAASGSGSAASSGSSSGAGIVSLDTLALAGGLAAAFFAL</sequence>
<feature type="domain" description="Yeast cell wall synthesis Kre9/Knh1-like N-terminal" evidence="4">
    <location>
        <begin position="24"/>
        <end position="112"/>
    </location>
</feature>
<evidence type="ECO:0000259" key="4">
    <source>
        <dbReference type="Pfam" id="PF10342"/>
    </source>
</evidence>
<feature type="signal peptide" evidence="3">
    <location>
        <begin position="1"/>
        <end position="16"/>
    </location>
</feature>
<reference evidence="5" key="1">
    <citation type="submission" date="2014-02" db="EMBL/GenBank/DDBJ databases">
        <authorList>
            <person name="Genoscope - CEA"/>
        </authorList>
    </citation>
    <scope>NUCLEOTIDE SEQUENCE</scope>
    <source>
        <strain evidence="5">LS3</strain>
    </source>
</reference>
<gene>
    <name evidence="5" type="ORF">GNLVRS02_ARAD1C34034g</name>
</gene>
<accession>A0A060T335</accession>
<evidence type="ECO:0000313" key="5">
    <source>
        <dbReference type="EMBL" id="CDP35378.1"/>
    </source>
</evidence>
<evidence type="ECO:0000256" key="2">
    <source>
        <dbReference type="SAM" id="MobiDB-lite"/>
    </source>
</evidence>
<proteinExistence type="predicted"/>
<name>A0A060T335_BLAAD</name>
<feature type="region of interest" description="Disordered" evidence="2">
    <location>
        <begin position="166"/>
        <end position="194"/>
    </location>
</feature>
<dbReference type="EMBL" id="HG937693">
    <property type="protein sequence ID" value="CDP35378.1"/>
    <property type="molecule type" value="Genomic_DNA"/>
</dbReference>
<reference evidence="5" key="2">
    <citation type="submission" date="2014-06" db="EMBL/GenBank/DDBJ databases">
        <title>The complete genome of Blastobotrys (Arxula) adeninivorans LS3 - a yeast of biotechnological interest.</title>
        <authorList>
            <person name="Kunze G."/>
            <person name="Gaillardin C."/>
            <person name="Czernicka M."/>
            <person name="Durrens P."/>
            <person name="Martin T."/>
            <person name="Boer E."/>
            <person name="Gabaldon T."/>
            <person name="Cruz J."/>
            <person name="Talla E."/>
            <person name="Marck C."/>
            <person name="Goffeau A."/>
            <person name="Barbe V."/>
            <person name="Baret P."/>
            <person name="Baronian K."/>
            <person name="Beier S."/>
            <person name="Bleykasten C."/>
            <person name="Bode R."/>
            <person name="Casaregola S."/>
            <person name="Despons L."/>
            <person name="Fairhead C."/>
            <person name="Giersberg M."/>
            <person name="Gierski P."/>
            <person name="Hahnel U."/>
            <person name="Hartmann A."/>
            <person name="Jankowska D."/>
            <person name="Jubin C."/>
            <person name="Jung P."/>
            <person name="Lafontaine I."/>
            <person name="Leh-Louis V."/>
            <person name="Lemaire M."/>
            <person name="Marcet-Houben M."/>
            <person name="Mascher M."/>
            <person name="Morel G."/>
            <person name="Richard G.-F."/>
            <person name="Riechen J."/>
            <person name="Sacerdot C."/>
            <person name="Sarkar A."/>
            <person name="Savel G."/>
            <person name="Schacherer J."/>
            <person name="Sherman D."/>
            <person name="Straub M.-L."/>
            <person name="Stein N."/>
            <person name="Thierry A."/>
            <person name="Trautwein-Schult A."/>
            <person name="Westhof E."/>
            <person name="Worch S."/>
            <person name="Dujon B."/>
            <person name="Souciet J.-L."/>
            <person name="Wincker P."/>
            <person name="Scholz U."/>
            <person name="Neuveglise N."/>
        </authorList>
    </citation>
    <scope>NUCLEOTIDE SEQUENCE</scope>
    <source>
        <strain evidence="5">LS3</strain>
    </source>
</reference>
<dbReference type="PANTHER" id="PTHR40633">
    <property type="entry name" value="MATRIX PROTEIN, PUTATIVE (AFU_ORTHOLOGUE AFUA_8G05410)-RELATED"/>
    <property type="match status" value="1"/>
</dbReference>
<organism evidence="5">
    <name type="scientific">Blastobotrys adeninivorans</name>
    <name type="common">Yeast</name>
    <name type="synonym">Arxula adeninivorans</name>
    <dbReference type="NCBI Taxonomy" id="409370"/>
    <lineage>
        <taxon>Eukaryota</taxon>
        <taxon>Fungi</taxon>
        <taxon>Dikarya</taxon>
        <taxon>Ascomycota</taxon>
        <taxon>Saccharomycotina</taxon>
        <taxon>Dipodascomycetes</taxon>
        <taxon>Dipodascales</taxon>
        <taxon>Trichomonascaceae</taxon>
        <taxon>Blastobotrys</taxon>
    </lineage>
</organism>
<dbReference type="PANTHER" id="PTHR40633:SF1">
    <property type="entry name" value="GPI ANCHORED SERINE-THREONINE RICH PROTEIN (AFU_ORTHOLOGUE AFUA_1G03630)"/>
    <property type="match status" value="1"/>
</dbReference>
<evidence type="ECO:0000256" key="1">
    <source>
        <dbReference type="ARBA" id="ARBA00022729"/>
    </source>
</evidence>
<keyword evidence="1 3" id="KW-0732">Signal</keyword>
<dbReference type="InterPro" id="IPR052982">
    <property type="entry name" value="SRP1/TIP1-like"/>
</dbReference>
<feature type="chain" id="PRO_5001587951" evidence="3">
    <location>
        <begin position="17"/>
        <end position="247"/>
    </location>
</feature>
<evidence type="ECO:0000256" key="3">
    <source>
        <dbReference type="SAM" id="SignalP"/>
    </source>
</evidence>